<protein>
    <submittedName>
        <fullName evidence="2">Uncharacterized protein</fullName>
    </submittedName>
</protein>
<evidence type="ECO:0000313" key="3">
    <source>
        <dbReference type="Proteomes" id="UP000650485"/>
    </source>
</evidence>
<reference evidence="2" key="1">
    <citation type="submission" date="2020-08" db="EMBL/GenBank/DDBJ databases">
        <title>Complete genome sequence of Weissella confusa strain FS54 provides insights into metabolic potential.</title>
        <authorList>
            <person name="Fhoula I."/>
            <person name="Najjari A."/>
            <person name="Lekired A."/>
            <person name="Bessrour-Aouam N."/>
            <person name="Jaballah S."/>
            <person name="Klibi N."/>
            <person name="Ouzari H.-I."/>
        </authorList>
    </citation>
    <scope>NUCLEOTIDE SEQUENCE</scope>
    <source>
        <strain evidence="2">FS54</strain>
    </source>
</reference>
<evidence type="ECO:0000256" key="1">
    <source>
        <dbReference type="SAM" id="MobiDB-lite"/>
    </source>
</evidence>
<accession>A0A923SMQ6</accession>
<dbReference type="AlphaFoldDB" id="A0A923SMQ6"/>
<dbReference type="Proteomes" id="UP000650485">
    <property type="component" value="Unassembled WGS sequence"/>
</dbReference>
<dbReference type="Gene3D" id="2.60.120.200">
    <property type="match status" value="1"/>
</dbReference>
<dbReference type="EMBL" id="JACSZT010000003">
    <property type="protein sequence ID" value="MBC6498305.1"/>
    <property type="molecule type" value="Genomic_DNA"/>
</dbReference>
<organism evidence="2 3">
    <name type="scientific">Weissella confusa</name>
    <name type="common">Lactobacillus confusus</name>
    <dbReference type="NCBI Taxonomy" id="1583"/>
    <lineage>
        <taxon>Bacteria</taxon>
        <taxon>Bacillati</taxon>
        <taxon>Bacillota</taxon>
        <taxon>Bacilli</taxon>
        <taxon>Lactobacillales</taxon>
        <taxon>Lactobacillaceae</taxon>
        <taxon>Weissella</taxon>
    </lineage>
</organism>
<comment type="caution">
    <text evidence="2">The sequence shown here is derived from an EMBL/GenBank/DDBJ whole genome shotgun (WGS) entry which is preliminary data.</text>
</comment>
<sequence length="529" mass="54811">MEAATKVGYTGAVSGVYSDSGLTTKLGADLSSATFGSSDKTVYVQLTPAAYTYLSSTYGTAAGTTSLTVSNTDADNVINLQYAKNSKLTTVFVDQNGKVISTVPSVELGTAGTNYDVTVTNFDLFLPTGETTINYKDTAGNVIKDATKISTNSGDTLQIVKSGGDTAPTSTAHTFDAPAISGDSNTDPNIEVPVTAAYTYDPSSGKGTLKITTNGTYTATRVFDITSTNEIMSLGFKASDGGQFSQLGLLSNNDGQHAVGFRETDGTGKLLAASADDDSAVFDYEGKTSGNNVVAATSLLGAQNTGSDMTSAKCLTSPRGAGDSLGMLLAPVTPTEIGTQGATGGGLGIDGIKNATFWGFDLYNNTDMGDVTFNNAGDYSTSNGATNGIGSYGGSTRAVFTTLTAGNASGEKGGLAFNKQVDMRGNWTIKFNLNMARYNTEAPAGIIQVETGNNEPRSSVKAKKNASGLTKIGNILFDSRSAEAAAISDVTDANDGNHKHVVTQDKVDSEFVQSRESIEILRILVYTKI</sequence>
<name>A0A923SMQ6_WEICO</name>
<proteinExistence type="predicted"/>
<gene>
    <name evidence="2" type="ORF">H7R52_02985</name>
</gene>
<feature type="region of interest" description="Disordered" evidence="1">
    <location>
        <begin position="163"/>
        <end position="188"/>
    </location>
</feature>
<evidence type="ECO:0000313" key="2">
    <source>
        <dbReference type="EMBL" id="MBC6498305.1"/>
    </source>
</evidence>